<dbReference type="Gene3D" id="6.10.340.10">
    <property type="match status" value="1"/>
</dbReference>
<dbReference type="EMBL" id="MCRJ01000023">
    <property type="protein sequence ID" value="ODN71373.1"/>
    <property type="molecule type" value="Genomic_DNA"/>
</dbReference>
<dbReference type="SMART" id="SM00304">
    <property type="entry name" value="HAMP"/>
    <property type="match status" value="1"/>
</dbReference>
<dbReference type="InterPro" id="IPR000014">
    <property type="entry name" value="PAS"/>
</dbReference>
<comment type="subcellular location">
    <subcellularLocation>
        <location evidence="2">Cell membrane</location>
        <topology evidence="2">Multi-pass membrane protein</topology>
    </subcellularLocation>
</comment>
<dbReference type="SMART" id="SM00091">
    <property type="entry name" value="PAS"/>
    <property type="match status" value="1"/>
</dbReference>
<evidence type="ECO:0000256" key="4">
    <source>
        <dbReference type="ARBA" id="ARBA00022475"/>
    </source>
</evidence>
<comment type="catalytic activity">
    <reaction evidence="1">
        <text>ATP + protein L-histidine = ADP + protein N-phospho-L-histidine.</text>
        <dbReference type="EC" id="2.7.13.3"/>
    </reaction>
</comment>
<feature type="transmembrane region" description="Helical" evidence="14">
    <location>
        <begin position="20"/>
        <end position="39"/>
    </location>
</feature>
<keyword evidence="12" id="KW-0902">Two-component regulatory system</keyword>
<dbReference type="CDD" id="cd00130">
    <property type="entry name" value="PAS"/>
    <property type="match status" value="1"/>
</dbReference>
<dbReference type="Pfam" id="PF00672">
    <property type="entry name" value="HAMP"/>
    <property type="match status" value="1"/>
</dbReference>
<sequence length="515" mass="54999">MGGGRAARAGSGEGAGRRLVGLVVIVATLLSSTGSFLLLTGMGPIDPTTDVVRTALVLNGLLIAAVIALIGIEGHKLWRGWKEGRAAARLHLRIVALFSLIAALPAVLVSIAFSVTLDQGFDRWFETRTRQIVDNVLTVASAYMDEHSRVLRGDLVGIATAADAAKALYDYEPTRFEAGFEAQASLRGVQAAYLLDPSGKVILRSEFAPGARVFMPPPAALKEAEKGGPVLISPGQTTSQVGGLLKLKAYTDTYLYVVRDLNPEVLDNLRLARESAFEYKQLESNRSAVQTAFVLVFMGLTLTLLLCAIWLGLAFANGLVSPIRRLIGAADEVAGGNLLVEVPVGGRSDDLGSLAATFNKMTGQLRSQREDLLSLTDQADRRRRFTEAVLSGVTAAVVGVTSEGRISITNRSAVDLLGHEEGDLIGRRLVDEVPGVEPLLAAAMRDDSRIYQGSFTLVRPGVERVISARVASDRSPDTAHGYVVTLDDVSDLISAQRTSAWATSRAASPTRSRIR</sequence>
<feature type="domain" description="PAS" evidence="15">
    <location>
        <begin position="382"/>
        <end position="433"/>
    </location>
</feature>
<evidence type="ECO:0000256" key="13">
    <source>
        <dbReference type="ARBA" id="ARBA00023136"/>
    </source>
</evidence>
<keyword evidence="10" id="KW-0067">ATP-binding</keyword>
<evidence type="ECO:0000256" key="5">
    <source>
        <dbReference type="ARBA" id="ARBA00022553"/>
    </source>
</evidence>
<proteinExistence type="predicted"/>
<dbReference type="InterPro" id="IPR045671">
    <property type="entry name" value="NtrY-like_N"/>
</dbReference>
<feature type="transmembrane region" description="Helical" evidence="14">
    <location>
        <begin position="92"/>
        <end position="113"/>
    </location>
</feature>
<feature type="transmembrane region" description="Helical" evidence="14">
    <location>
        <begin position="51"/>
        <end position="72"/>
    </location>
</feature>
<evidence type="ECO:0000256" key="9">
    <source>
        <dbReference type="ARBA" id="ARBA00022777"/>
    </source>
</evidence>
<dbReference type="GO" id="GO:0004673">
    <property type="term" value="F:protein histidine kinase activity"/>
    <property type="evidence" value="ECO:0007669"/>
    <property type="project" value="UniProtKB-EC"/>
</dbReference>
<dbReference type="GO" id="GO:0005524">
    <property type="term" value="F:ATP binding"/>
    <property type="evidence" value="ECO:0007669"/>
    <property type="project" value="UniProtKB-KW"/>
</dbReference>
<dbReference type="InterPro" id="IPR035965">
    <property type="entry name" value="PAS-like_dom_sf"/>
</dbReference>
<evidence type="ECO:0000256" key="8">
    <source>
        <dbReference type="ARBA" id="ARBA00022741"/>
    </source>
</evidence>
<evidence type="ECO:0000259" key="16">
    <source>
        <dbReference type="PROSITE" id="PS50885"/>
    </source>
</evidence>
<evidence type="ECO:0000256" key="1">
    <source>
        <dbReference type="ARBA" id="ARBA00000085"/>
    </source>
</evidence>
<keyword evidence="4" id="KW-1003">Cell membrane</keyword>
<dbReference type="Gene3D" id="3.30.450.20">
    <property type="entry name" value="PAS domain"/>
    <property type="match status" value="1"/>
</dbReference>
<dbReference type="PROSITE" id="PS50112">
    <property type="entry name" value="PAS"/>
    <property type="match status" value="1"/>
</dbReference>
<evidence type="ECO:0000256" key="12">
    <source>
        <dbReference type="ARBA" id="ARBA00023012"/>
    </source>
</evidence>
<evidence type="ECO:0000259" key="15">
    <source>
        <dbReference type="PROSITE" id="PS50112"/>
    </source>
</evidence>
<dbReference type="PANTHER" id="PTHR45436">
    <property type="entry name" value="SENSOR HISTIDINE KINASE YKOH"/>
    <property type="match status" value="1"/>
</dbReference>
<evidence type="ECO:0000313" key="17">
    <source>
        <dbReference type="EMBL" id="ODN71373.1"/>
    </source>
</evidence>
<protein>
    <recommendedName>
        <fullName evidence="3">histidine kinase</fullName>
        <ecNumber evidence="3">2.7.13.3</ecNumber>
    </recommendedName>
</protein>
<keyword evidence="7 14" id="KW-0812">Transmembrane</keyword>
<reference evidence="17 18" key="1">
    <citation type="submission" date="2016-07" db="EMBL/GenBank/DDBJ databases">
        <title>Draft Genome Sequence of Methylobrevis pamukkalensis PK2.</title>
        <authorList>
            <person name="Vasilenko O.V."/>
            <person name="Doronina N.V."/>
            <person name="Shmareva M.N."/>
            <person name="Tarlachkov S.V."/>
            <person name="Mustakhimov I."/>
            <person name="Trotsenko Y.A."/>
        </authorList>
    </citation>
    <scope>NUCLEOTIDE SEQUENCE [LARGE SCALE GENOMIC DNA]</scope>
    <source>
        <strain evidence="17 18">PK2</strain>
    </source>
</reference>
<evidence type="ECO:0000256" key="11">
    <source>
        <dbReference type="ARBA" id="ARBA00022989"/>
    </source>
</evidence>
<dbReference type="InterPro" id="IPR013767">
    <property type="entry name" value="PAS_fold"/>
</dbReference>
<dbReference type="GO" id="GO:0005886">
    <property type="term" value="C:plasma membrane"/>
    <property type="evidence" value="ECO:0007669"/>
    <property type="project" value="UniProtKB-SubCell"/>
</dbReference>
<evidence type="ECO:0000256" key="10">
    <source>
        <dbReference type="ARBA" id="ARBA00022840"/>
    </source>
</evidence>
<evidence type="ECO:0000256" key="14">
    <source>
        <dbReference type="SAM" id="Phobius"/>
    </source>
</evidence>
<evidence type="ECO:0000256" key="7">
    <source>
        <dbReference type="ARBA" id="ARBA00022692"/>
    </source>
</evidence>
<keyword evidence="5" id="KW-0597">Phosphoprotein</keyword>
<dbReference type="AlphaFoldDB" id="A0A1E3H4W9"/>
<dbReference type="Pfam" id="PF19312">
    <property type="entry name" value="NtrY_N"/>
    <property type="match status" value="1"/>
</dbReference>
<keyword evidence="9" id="KW-0418">Kinase</keyword>
<dbReference type="SUPFAM" id="SSF55785">
    <property type="entry name" value="PYP-like sensor domain (PAS domain)"/>
    <property type="match status" value="1"/>
</dbReference>
<gene>
    <name evidence="17" type="primary">tsr</name>
    <name evidence="17" type="ORF">A6302_01325</name>
</gene>
<feature type="domain" description="HAMP" evidence="16">
    <location>
        <begin position="317"/>
        <end position="370"/>
    </location>
</feature>
<dbReference type="GO" id="GO:0006355">
    <property type="term" value="P:regulation of DNA-templated transcription"/>
    <property type="evidence" value="ECO:0007669"/>
    <property type="project" value="InterPro"/>
</dbReference>
<evidence type="ECO:0000256" key="6">
    <source>
        <dbReference type="ARBA" id="ARBA00022679"/>
    </source>
</evidence>
<dbReference type="PANTHER" id="PTHR45436:SF5">
    <property type="entry name" value="SENSOR HISTIDINE KINASE TRCS"/>
    <property type="match status" value="1"/>
</dbReference>
<dbReference type="GO" id="GO:0000160">
    <property type="term" value="P:phosphorelay signal transduction system"/>
    <property type="evidence" value="ECO:0007669"/>
    <property type="project" value="UniProtKB-KW"/>
</dbReference>
<dbReference type="InterPro" id="IPR050428">
    <property type="entry name" value="TCS_sensor_his_kinase"/>
</dbReference>
<evidence type="ECO:0000313" key="18">
    <source>
        <dbReference type="Proteomes" id="UP000094622"/>
    </source>
</evidence>
<comment type="caution">
    <text evidence="17">The sequence shown here is derived from an EMBL/GenBank/DDBJ whole genome shotgun (WGS) entry which is preliminary data.</text>
</comment>
<dbReference type="Proteomes" id="UP000094622">
    <property type="component" value="Unassembled WGS sequence"/>
</dbReference>
<dbReference type="InterPro" id="IPR003660">
    <property type="entry name" value="HAMP_dom"/>
</dbReference>
<name>A0A1E3H4W9_9HYPH</name>
<dbReference type="SUPFAM" id="SSF158472">
    <property type="entry name" value="HAMP domain-like"/>
    <property type="match status" value="1"/>
</dbReference>
<keyword evidence="13 14" id="KW-0472">Membrane</keyword>
<dbReference type="Pfam" id="PF00989">
    <property type="entry name" value="PAS"/>
    <property type="match status" value="1"/>
</dbReference>
<keyword evidence="18" id="KW-1185">Reference proteome</keyword>
<keyword evidence="6" id="KW-0808">Transferase</keyword>
<keyword evidence="11 14" id="KW-1133">Transmembrane helix</keyword>
<keyword evidence="8" id="KW-0547">Nucleotide-binding</keyword>
<dbReference type="EC" id="2.7.13.3" evidence="3"/>
<evidence type="ECO:0000256" key="3">
    <source>
        <dbReference type="ARBA" id="ARBA00012438"/>
    </source>
</evidence>
<dbReference type="CDD" id="cd06225">
    <property type="entry name" value="HAMP"/>
    <property type="match status" value="1"/>
</dbReference>
<accession>A0A1E3H4W9</accession>
<dbReference type="PROSITE" id="PS50885">
    <property type="entry name" value="HAMP"/>
    <property type="match status" value="1"/>
</dbReference>
<organism evidence="17 18">
    <name type="scientific">Methylobrevis pamukkalensis</name>
    <dbReference type="NCBI Taxonomy" id="1439726"/>
    <lineage>
        <taxon>Bacteria</taxon>
        <taxon>Pseudomonadati</taxon>
        <taxon>Pseudomonadota</taxon>
        <taxon>Alphaproteobacteria</taxon>
        <taxon>Hyphomicrobiales</taxon>
        <taxon>Pleomorphomonadaceae</taxon>
        <taxon>Methylobrevis</taxon>
    </lineage>
</organism>
<evidence type="ECO:0000256" key="2">
    <source>
        <dbReference type="ARBA" id="ARBA00004651"/>
    </source>
</evidence>
<feature type="transmembrane region" description="Helical" evidence="14">
    <location>
        <begin position="292"/>
        <end position="316"/>
    </location>
</feature>